<name>T2MCT0_HYDVU</name>
<dbReference type="EMBL" id="HAAD01003515">
    <property type="protein sequence ID" value="CDG69747.1"/>
    <property type="molecule type" value="mRNA"/>
</dbReference>
<dbReference type="OrthoDB" id="10248398at2759"/>
<dbReference type="GO" id="GO:0061608">
    <property type="term" value="F:nuclear import signal receptor activity"/>
    <property type="evidence" value="ECO:0007669"/>
    <property type="project" value="TreeGrafter"/>
</dbReference>
<sequence length="197" mass="22182">MTTPMFGCIVPGRLVQFVYQQISDAQIVFLLPNCESINHLVIFLTGSQPFPEGYAASIYLCWPNSEVAWHMLGFVSNDKPSAVFKIAKPKNSGTQMNIFDGAHPVNCNATAQVGIAIEPLNEVLQKTPTNTDISTLSSFVEFTQKMMINAFNYCCSFAVQQSQISSNEMFIPISSLQKWYELFQRKLEMDPNFWKSL</sequence>
<evidence type="ECO:0000259" key="2">
    <source>
        <dbReference type="Pfam" id="PF05603"/>
    </source>
</evidence>
<dbReference type="PANTHER" id="PTHR12925">
    <property type="entry name" value="HIKESHI FAMILY MEMBER"/>
    <property type="match status" value="1"/>
</dbReference>
<dbReference type="GO" id="GO:0005829">
    <property type="term" value="C:cytosol"/>
    <property type="evidence" value="ECO:0007669"/>
    <property type="project" value="TreeGrafter"/>
</dbReference>
<dbReference type="OMA" id="WWAKFER"/>
<protein>
    <submittedName>
        <fullName evidence="4">Uncharacterized protein C11orf73</fullName>
    </submittedName>
</protein>
<dbReference type="PANTHER" id="PTHR12925:SF0">
    <property type="entry name" value="PROTEIN HIKESHI"/>
    <property type="match status" value="1"/>
</dbReference>
<feature type="domain" description="Hikeshi-like C-terminal" evidence="3">
    <location>
        <begin position="138"/>
        <end position="195"/>
    </location>
</feature>
<dbReference type="InterPro" id="IPR008493">
    <property type="entry name" value="Hikeshi-like_N"/>
</dbReference>
<dbReference type="InterPro" id="IPR031318">
    <property type="entry name" value="OPI10"/>
</dbReference>
<organism evidence="4">
    <name type="scientific">Hydra vulgaris</name>
    <name type="common">Hydra</name>
    <name type="synonym">Hydra attenuata</name>
    <dbReference type="NCBI Taxonomy" id="6087"/>
    <lineage>
        <taxon>Eukaryota</taxon>
        <taxon>Metazoa</taxon>
        <taxon>Cnidaria</taxon>
        <taxon>Hydrozoa</taxon>
        <taxon>Hydroidolina</taxon>
        <taxon>Anthoathecata</taxon>
        <taxon>Aplanulata</taxon>
        <taxon>Hydridae</taxon>
        <taxon>Hydra</taxon>
    </lineage>
</organism>
<gene>
    <name evidence="4" type="primary">C11orf73</name>
</gene>
<dbReference type="InterPro" id="IPR048364">
    <property type="entry name" value="Hikeshi-like_C"/>
</dbReference>
<evidence type="ECO:0000313" key="4">
    <source>
        <dbReference type="EMBL" id="CDG69747.1"/>
    </source>
</evidence>
<dbReference type="AlphaFoldDB" id="T2MCT0"/>
<evidence type="ECO:0000259" key="3">
    <source>
        <dbReference type="Pfam" id="PF21057"/>
    </source>
</evidence>
<feature type="domain" description="Hikeshi-like N-terminal" evidence="2">
    <location>
        <begin position="9"/>
        <end position="129"/>
    </location>
</feature>
<evidence type="ECO:0000256" key="1">
    <source>
        <dbReference type="ARBA" id="ARBA00006623"/>
    </source>
</evidence>
<dbReference type="Pfam" id="PF21057">
    <property type="entry name" value="Hikeshi-like_C"/>
    <property type="match status" value="1"/>
</dbReference>
<proteinExistence type="evidence at transcript level"/>
<dbReference type="Pfam" id="PF05603">
    <property type="entry name" value="Hikeshi-like_N"/>
    <property type="match status" value="1"/>
</dbReference>
<accession>T2MCT0</accession>
<comment type="similarity">
    <text evidence="1">Belongs to the OPI10 family.</text>
</comment>
<dbReference type="GO" id="GO:0006606">
    <property type="term" value="P:protein import into nucleus"/>
    <property type="evidence" value="ECO:0007669"/>
    <property type="project" value="TreeGrafter"/>
</dbReference>
<reference evidence="4" key="1">
    <citation type="journal article" date="2013" name="Genome Biol. Evol.">
        <title>Punctuated emergences of genetic and phenotypic innovations in eumetazoan, bilaterian, euteleostome, and hominidae ancestors.</title>
        <authorList>
            <person name="Wenger Y."/>
            <person name="Galliot B."/>
        </authorList>
    </citation>
    <scope>NUCLEOTIDE SEQUENCE</scope>
    <source>
        <tissue evidence="4">Whole animals</tissue>
    </source>
</reference>
<dbReference type="GO" id="GO:0005634">
    <property type="term" value="C:nucleus"/>
    <property type="evidence" value="ECO:0007669"/>
    <property type="project" value="TreeGrafter"/>
</dbReference>